<dbReference type="GO" id="GO:0070492">
    <property type="term" value="F:oligosaccharide binding"/>
    <property type="evidence" value="ECO:0007669"/>
    <property type="project" value="TreeGrafter"/>
</dbReference>
<dbReference type="SMART" id="SM00636">
    <property type="entry name" value="Glyco_18"/>
    <property type="match status" value="1"/>
</dbReference>
<dbReference type="InterPro" id="IPR002347">
    <property type="entry name" value="SDR_fam"/>
</dbReference>
<dbReference type="OrthoDB" id="10254444at2759"/>
<dbReference type="InterPro" id="IPR001223">
    <property type="entry name" value="Glyco_hydro18_cat"/>
</dbReference>
<dbReference type="Pfam" id="PF00106">
    <property type="entry name" value="adh_short"/>
    <property type="match status" value="1"/>
</dbReference>
<dbReference type="InterPro" id="IPR011583">
    <property type="entry name" value="Chitinase_II/V-like_cat"/>
</dbReference>
<dbReference type="PROSITE" id="PS51910">
    <property type="entry name" value="GH18_2"/>
    <property type="match status" value="1"/>
</dbReference>
<dbReference type="GO" id="GO:0008061">
    <property type="term" value="F:chitin binding"/>
    <property type="evidence" value="ECO:0007669"/>
    <property type="project" value="InterPro"/>
</dbReference>
<dbReference type="EMBL" id="CAJFDH010000006">
    <property type="protein sequence ID" value="CAD5231293.1"/>
    <property type="molecule type" value="Genomic_DNA"/>
</dbReference>
<dbReference type="PANTHER" id="PTHR46066">
    <property type="entry name" value="CHITINASE DOMAIN-CONTAINING PROTEIN 1 FAMILY MEMBER"/>
    <property type="match status" value="1"/>
</dbReference>
<feature type="compositionally biased region" description="Acidic residues" evidence="3">
    <location>
        <begin position="243"/>
        <end position="254"/>
    </location>
</feature>
<dbReference type="PRINTS" id="PR00081">
    <property type="entry name" value="GDHRDH"/>
</dbReference>
<name>A0A811LT81_9BILA</name>
<gene>
    <name evidence="5" type="ORF">BOKJ2_LOCUS14569</name>
</gene>
<evidence type="ECO:0000313" key="5">
    <source>
        <dbReference type="EMBL" id="CAD5231293.1"/>
    </source>
</evidence>
<evidence type="ECO:0000256" key="2">
    <source>
        <dbReference type="ARBA" id="ARBA00040976"/>
    </source>
</evidence>
<comment type="caution">
    <text evidence="5">The sequence shown here is derived from an EMBL/GenBank/DDBJ whole genome shotgun (WGS) entry which is preliminary data.</text>
</comment>
<dbReference type="SUPFAM" id="SSF51445">
    <property type="entry name" value="(Trans)glycosidases"/>
    <property type="match status" value="1"/>
</dbReference>
<sequence length="607" mass="69459">MNQKALEALKERLVSKYKVTIDVKVVDITNDEDVAASCEEVKKKIGLPDILFNNAGILGYHKEFIFPMKVYDSVLKINSRAPVLIIRNFLEDFIARNSGYIVTTGSFSGHIAVGVVNPYVTSKHCIVGFMGTLRHFLKTRGKNIKCLTICPNYIKTPMVAGAEYDNPLMPMLEADYVADRLIEAIECQREDMFLPKFTWIFVLLKGSSMSSKHFFVYILLGHLLVNLAFSTLSQSSPRGNKVEEDDEWDDDELNEGENRRSKLMDLIGHEHDDEARKDIVETYDTLEIERPHRDFIKLAYVTPWYNHGYDVAKWAANKFTHIAPVWFQFAPKYFGRDLACEITGQHDIDQDWMDDIRKNNSDIKFVPRFLFETDDSKLVDTFLKEDFAQIRCVDAIIKLVQEINGDGVVLEAFLQVVHAVRTREAMLAAADFVGRASRRIRKQNLISIMPLNAMVYDGQVIIDTDLLQQLYKDVDYINLMTYDYAAKQYKGLAPVPWIEANVQFLAETDDSLLSKTLLGVNYYGACYKDGQITHIFGRDAARLVKNNEELVWDEETGQHFVETREDMCAIPTKRSIEIKLDLVQKHGLPGIAIWDLGQGFNHFTQIL</sequence>
<evidence type="ECO:0000256" key="3">
    <source>
        <dbReference type="SAM" id="MobiDB-lite"/>
    </source>
</evidence>
<dbReference type="SUPFAM" id="SSF51735">
    <property type="entry name" value="NAD(P)-binding Rossmann-fold domains"/>
    <property type="match status" value="1"/>
</dbReference>
<keyword evidence="6" id="KW-1185">Reference proteome</keyword>
<dbReference type="Proteomes" id="UP000783686">
    <property type="component" value="Unassembled WGS sequence"/>
</dbReference>
<dbReference type="InterPro" id="IPR017853">
    <property type="entry name" value="GH"/>
</dbReference>
<evidence type="ECO:0000256" key="1">
    <source>
        <dbReference type="ARBA" id="ARBA00009336"/>
    </source>
</evidence>
<dbReference type="AlphaFoldDB" id="A0A811LT81"/>
<feature type="domain" description="GH18" evidence="4">
    <location>
        <begin position="295"/>
        <end position="607"/>
    </location>
</feature>
<dbReference type="Gene3D" id="3.20.20.80">
    <property type="entry name" value="Glycosidases"/>
    <property type="match status" value="1"/>
</dbReference>
<dbReference type="GO" id="GO:0012505">
    <property type="term" value="C:endomembrane system"/>
    <property type="evidence" value="ECO:0007669"/>
    <property type="project" value="TreeGrafter"/>
</dbReference>
<dbReference type="InterPro" id="IPR036291">
    <property type="entry name" value="NAD(P)-bd_dom_sf"/>
</dbReference>
<evidence type="ECO:0000259" key="4">
    <source>
        <dbReference type="PROSITE" id="PS51910"/>
    </source>
</evidence>
<dbReference type="EMBL" id="CAJFCW020000006">
    <property type="protein sequence ID" value="CAG9128669.1"/>
    <property type="molecule type" value="Genomic_DNA"/>
</dbReference>
<comment type="similarity">
    <text evidence="1">Belongs to the glycosyl hydrolase 18 family.</text>
</comment>
<reference evidence="5" key="1">
    <citation type="submission" date="2020-09" db="EMBL/GenBank/DDBJ databases">
        <authorList>
            <person name="Kikuchi T."/>
        </authorList>
    </citation>
    <scope>NUCLEOTIDE SEQUENCE</scope>
    <source>
        <strain evidence="5">SH1</strain>
    </source>
</reference>
<dbReference type="PANTHER" id="PTHR46066:SF2">
    <property type="entry name" value="CHITINASE DOMAIN-CONTAINING PROTEIN 1"/>
    <property type="match status" value="1"/>
</dbReference>
<proteinExistence type="inferred from homology"/>
<organism evidence="5 6">
    <name type="scientific">Bursaphelenchus okinawaensis</name>
    <dbReference type="NCBI Taxonomy" id="465554"/>
    <lineage>
        <taxon>Eukaryota</taxon>
        <taxon>Metazoa</taxon>
        <taxon>Ecdysozoa</taxon>
        <taxon>Nematoda</taxon>
        <taxon>Chromadorea</taxon>
        <taxon>Rhabditida</taxon>
        <taxon>Tylenchina</taxon>
        <taxon>Tylenchomorpha</taxon>
        <taxon>Aphelenchoidea</taxon>
        <taxon>Aphelenchoididae</taxon>
        <taxon>Bursaphelenchus</taxon>
    </lineage>
</organism>
<dbReference type="Proteomes" id="UP000614601">
    <property type="component" value="Unassembled WGS sequence"/>
</dbReference>
<accession>A0A811LT81</accession>
<dbReference type="Pfam" id="PF00704">
    <property type="entry name" value="Glyco_hydro_18"/>
    <property type="match status" value="1"/>
</dbReference>
<feature type="region of interest" description="Disordered" evidence="3">
    <location>
        <begin position="234"/>
        <end position="254"/>
    </location>
</feature>
<dbReference type="InterPro" id="IPR029070">
    <property type="entry name" value="Chitinase_insertion_sf"/>
</dbReference>
<protein>
    <recommendedName>
        <fullName evidence="2">Chitinase domain-containing protein 1</fullName>
    </recommendedName>
</protein>
<dbReference type="Gene3D" id="3.40.50.720">
    <property type="entry name" value="NAD(P)-binding Rossmann-like Domain"/>
    <property type="match status" value="1"/>
</dbReference>
<dbReference type="Gene3D" id="3.10.50.10">
    <property type="match status" value="1"/>
</dbReference>
<dbReference type="GO" id="GO:0005975">
    <property type="term" value="P:carbohydrate metabolic process"/>
    <property type="evidence" value="ECO:0007669"/>
    <property type="project" value="InterPro"/>
</dbReference>
<evidence type="ECO:0000313" key="6">
    <source>
        <dbReference type="Proteomes" id="UP000614601"/>
    </source>
</evidence>